<dbReference type="EMBL" id="LAZR01031295">
    <property type="protein sequence ID" value="KKL54162.1"/>
    <property type="molecule type" value="Genomic_DNA"/>
</dbReference>
<accession>A0A0F9FSS9</accession>
<dbReference type="AlphaFoldDB" id="A0A0F9FSS9"/>
<feature type="non-terminal residue" evidence="1">
    <location>
        <position position="1"/>
    </location>
</feature>
<comment type="caution">
    <text evidence="1">The sequence shown here is derived from an EMBL/GenBank/DDBJ whole genome shotgun (WGS) entry which is preliminary data.</text>
</comment>
<gene>
    <name evidence="1" type="ORF">LCGC14_2268160</name>
</gene>
<name>A0A0F9FSS9_9ZZZZ</name>
<reference evidence="1" key="1">
    <citation type="journal article" date="2015" name="Nature">
        <title>Complex archaea that bridge the gap between prokaryotes and eukaryotes.</title>
        <authorList>
            <person name="Spang A."/>
            <person name="Saw J.H."/>
            <person name="Jorgensen S.L."/>
            <person name="Zaremba-Niedzwiedzka K."/>
            <person name="Martijn J."/>
            <person name="Lind A.E."/>
            <person name="van Eijk R."/>
            <person name="Schleper C."/>
            <person name="Guy L."/>
            <person name="Ettema T.J."/>
        </authorList>
    </citation>
    <scope>NUCLEOTIDE SEQUENCE</scope>
</reference>
<sequence length="376" mass="41725">LAPPLANVPRMDPRRIVVEVPKAWKPSGALKMTTTPGGAFWDPRVRTADEVLLYVQQDIGYGADLGYNEGRGTLKAFRGSRVGFYSERYLFTVLDWALAKWPADRSLLRGGGSTHFSARHPEFFGALLLGPPFASGYSLDFDHKWNPGSGSLAGRLGPADLVKGPDGGPAWDMFDLTKYLRKNPDKDIPFMGCMFSQPKDGNHGAEYGWQDDPKGLAALRDARQPYVATWGGARLPREVSGAYEKMRWHKTLPAFSNCSLDNNPGTGDPDAGEPWGQINAYLLWDCNDSVDTADRWEMTVYLVGSSPEQSCLVDITPRHCKKFKPKSGERFTWTNTSLADNKVVARGTVRADKWGLTTLKQISVSKGRNRIVIRRQ</sequence>
<evidence type="ECO:0000313" key="1">
    <source>
        <dbReference type="EMBL" id="KKL54162.1"/>
    </source>
</evidence>
<proteinExistence type="predicted"/>
<protein>
    <submittedName>
        <fullName evidence="1">Uncharacterized protein</fullName>
    </submittedName>
</protein>
<organism evidence="1">
    <name type="scientific">marine sediment metagenome</name>
    <dbReference type="NCBI Taxonomy" id="412755"/>
    <lineage>
        <taxon>unclassified sequences</taxon>
        <taxon>metagenomes</taxon>
        <taxon>ecological metagenomes</taxon>
    </lineage>
</organism>